<organism evidence="2 3">
    <name type="scientific">Portunus trituberculatus</name>
    <name type="common">Swimming crab</name>
    <name type="synonym">Neptunus trituberculatus</name>
    <dbReference type="NCBI Taxonomy" id="210409"/>
    <lineage>
        <taxon>Eukaryota</taxon>
        <taxon>Metazoa</taxon>
        <taxon>Ecdysozoa</taxon>
        <taxon>Arthropoda</taxon>
        <taxon>Crustacea</taxon>
        <taxon>Multicrustacea</taxon>
        <taxon>Malacostraca</taxon>
        <taxon>Eumalacostraca</taxon>
        <taxon>Eucarida</taxon>
        <taxon>Decapoda</taxon>
        <taxon>Pleocyemata</taxon>
        <taxon>Brachyura</taxon>
        <taxon>Eubrachyura</taxon>
        <taxon>Portunoidea</taxon>
        <taxon>Portunidae</taxon>
        <taxon>Portuninae</taxon>
        <taxon>Portunus</taxon>
    </lineage>
</organism>
<dbReference type="Proteomes" id="UP000324222">
    <property type="component" value="Unassembled WGS sequence"/>
</dbReference>
<accession>A0A5B7GQN9</accession>
<evidence type="ECO:0000313" key="2">
    <source>
        <dbReference type="EMBL" id="MPC61182.1"/>
    </source>
</evidence>
<evidence type="ECO:0000313" key="3">
    <source>
        <dbReference type="Proteomes" id="UP000324222"/>
    </source>
</evidence>
<reference evidence="2 3" key="1">
    <citation type="submission" date="2019-05" db="EMBL/GenBank/DDBJ databases">
        <title>Another draft genome of Portunus trituberculatus and its Hox gene families provides insights of decapod evolution.</title>
        <authorList>
            <person name="Jeong J.-H."/>
            <person name="Song I."/>
            <person name="Kim S."/>
            <person name="Choi T."/>
            <person name="Kim D."/>
            <person name="Ryu S."/>
            <person name="Kim W."/>
        </authorList>
    </citation>
    <scope>NUCLEOTIDE SEQUENCE [LARGE SCALE GENOMIC DNA]</scope>
    <source>
        <tissue evidence="2">Muscle</tissue>
    </source>
</reference>
<gene>
    <name evidence="2" type="ORF">E2C01_055247</name>
</gene>
<proteinExistence type="predicted"/>
<keyword evidence="3" id="KW-1185">Reference proteome</keyword>
<sequence length="170" mass="18245">MSPLRLSAAPSCLKRTPSASPTRQTVRGAVVSGGCPRPAPNVLKILASGGDLHVAARGAAAFPSSRRPSPSPWHALRRRHSICCLPASAVTQEPRRCYVGGRLLADRGKGVWWRGGWAWEGAAWARREERRHGPVDQWTSVTAGVNPFSSGFPAQLHFIKAISGRPPSSL</sequence>
<dbReference type="EMBL" id="VSRR010018280">
    <property type="protein sequence ID" value="MPC61182.1"/>
    <property type="molecule type" value="Genomic_DNA"/>
</dbReference>
<dbReference type="AlphaFoldDB" id="A0A5B7GQN9"/>
<name>A0A5B7GQN9_PORTR</name>
<feature type="region of interest" description="Disordered" evidence="1">
    <location>
        <begin position="1"/>
        <end position="24"/>
    </location>
</feature>
<evidence type="ECO:0000256" key="1">
    <source>
        <dbReference type="SAM" id="MobiDB-lite"/>
    </source>
</evidence>
<protein>
    <submittedName>
        <fullName evidence="2">Uncharacterized protein</fullName>
    </submittedName>
</protein>
<comment type="caution">
    <text evidence="2">The sequence shown here is derived from an EMBL/GenBank/DDBJ whole genome shotgun (WGS) entry which is preliminary data.</text>
</comment>